<sequence length="571" mass="67294">MEREEITLQLGDWMWNAALTGFINIIGKNNINFHNNTINFHVRHLENFEEKYFEYFINTYENTLPWYRIVSYKDKIEYHRDNDFKAVDLKELKNINIFIKDTLKRYLTSNSFKAAFKLMGDMDYIQTLEKKLQKVKEPKDDKSFEQEKSKFIEEVKIQYKIIEDIICYCSHESGKRYIAGKNVIYGILKNGWNGVSFLYPQTKTLDIYEDYNTYFIKPVFEYLQFDQSKYKNECFTCGMPMKDFNNDMSFLNQFGFDIARKTSHVWNFYNDIAVCPICKLIYSCLPAGFTYVTGRGLYINANVNMEYNIKVNNQVKADILKGGENNYDTRKLYSVLVNALIKQTLEKEIFELADVQIVRYENESYKFNIVPESTLCVIKDCIIEIAGKEEKQGLLRAYYKEGKETISIYEQVLNHLFNNQNLFLLIHKLLYYKISTPNNCFFHTGHINNILNINIELIKRLGGLKDMNSNYRLRALQEGKKLREAYKDSNKLSGINYRLMNALKTGNKYMFMDLVLNCYMYVGKEVPSIIPEILQEESEVFYTIGYAFVTNLIDGDKDRNSNNNESNKENK</sequence>
<dbReference type="KEGG" id="acel:acsn021_29030"/>
<keyword evidence="2" id="KW-1185">Reference proteome</keyword>
<proteinExistence type="predicted"/>
<accession>A0A6S6QXF9</accession>
<evidence type="ECO:0000313" key="1">
    <source>
        <dbReference type="EMBL" id="BCJ95334.1"/>
    </source>
</evidence>
<dbReference type="Proteomes" id="UP000515561">
    <property type="component" value="Chromosome"/>
</dbReference>
<protein>
    <submittedName>
        <fullName evidence="1">Uncharacterized protein</fullName>
    </submittedName>
</protein>
<dbReference type="Pfam" id="PF09706">
    <property type="entry name" value="Cas_CXXC_CXXC"/>
    <property type="match status" value="1"/>
</dbReference>
<evidence type="ECO:0000313" key="2">
    <source>
        <dbReference type="Proteomes" id="UP000515561"/>
    </source>
</evidence>
<dbReference type="EMBL" id="AP023367">
    <property type="protein sequence ID" value="BCJ95334.1"/>
    <property type="molecule type" value="Genomic_DNA"/>
</dbReference>
<dbReference type="InterPro" id="IPR019121">
    <property type="entry name" value="CRISPR-assoc_CXXC-CXXC_dom"/>
</dbReference>
<organism evidence="1 2">
    <name type="scientific">Anaerocolumna cellulosilytica</name>
    <dbReference type="NCBI Taxonomy" id="433286"/>
    <lineage>
        <taxon>Bacteria</taxon>
        <taxon>Bacillati</taxon>
        <taxon>Bacillota</taxon>
        <taxon>Clostridia</taxon>
        <taxon>Lachnospirales</taxon>
        <taxon>Lachnospiraceae</taxon>
        <taxon>Anaerocolumna</taxon>
    </lineage>
</organism>
<dbReference type="AlphaFoldDB" id="A0A6S6QXF9"/>
<name>A0A6S6QXF9_9FIRM</name>
<reference evidence="1 2" key="1">
    <citation type="journal article" date="2016" name="Int. J. Syst. Evol. Microbiol.">
        <title>Descriptions of Anaerotaenia torta gen. nov., sp. nov. and Anaerocolumna cellulosilytica gen. nov., sp. nov. isolated from a methanogenic reactor of cattle waste.</title>
        <authorList>
            <person name="Uek A."/>
            <person name="Ohtaki Y."/>
            <person name="Kaku N."/>
            <person name="Ueki K."/>
        </authorList>
    </citation>
    <scope>NUCLEOTIDE SEQUENCE [LARGE SCALE GENOMIC DNA]</scope>
    <source>
        <strain evidence="1 2">SN021</strain>
    </source>
</reference>
<gene>
    <name evidence="1" type="ORF">acsn021_29030</name>
</gene>
<dbReference type="RefSeq" id="WP_184094121.1">
    <property type="nucleotide sequence ID" value="NZ_AP023367.1"/>
</dbReference>
<dbReference type="NCBIfam" id="TIGR01908">
    <property type="entry name" value="cas_CXXC_CXXC"/>
    <property type="match status" value="1"/>
</dbReference>
<dbReference type="InterPro" id="IPR010180">
    <property type="entry name" value="CRISPR-assoc_prot_CXXC-CXXC"/>
</dbReference>
<dbReference type="CDD" id="cd09754">
    <property type="entry name" value="Cas8a1_I-A"/>
    <property type="match status" value="1"/>
</dbReference>